<evidence type="ECO:0000313" key="1">
    <source>
        <dbReference type="EMBL" id="KAL2318078.1"/>
    </source>
</evidence>
<dbReference type="AlphaFoldDB" id="A0ABD1L3Y6"/>
<evidence type="ECO:0000313" key="2">
    <source>
        <dbReference type="Proteomes" id="UP001603857"/>
    </source>
</evidence>
<accession>A0ABD1L3Y6</accession>
<gene>
    <name evidence="1" type="ORF">Fmac_031954</name>
</gene>
<keyword evidence="2" id="KW-1185">Reference proteome</keyword>
<reference evidence="1 2" key="1">
    <citation type="submission" date="2024-08" db="EMBL/GenBank/DDBJ databases">
        <title>Insights into the chromosomal genome structure of Flemingia macrophylla.</title>
        <authorList>
            <person name="Ding Y."/>
            <person name="Zhao Y."/>
            <person name="Bi W."/>
            <person name="Wu M."/>
            <person name="Zhao G."/>
            <person name="Gong Y."/>
            <person name="Li W."/>
            <person name="Zhang P."/>
        </authorList>
    </citation>
    <scope>NUCLEOTIDE SEQUENCE [LARGE SCALE GENOMIC DNA]</scope>
    <source>
        <strain evidence="1">DYQJB</strain>
        <tissue evidence="1">Leaf</tissue>
    </source>
</reference>
<organism evidence="1 2">
    <name type="scientific">Flemingia macrophylla</name>
    <dbReference type="NCBI Taxonomy" id="520843"/>
    <lineage>
        <taxon>Eukaryota</taxon>
        <taxon>Viridiplantae</taxon>
        <taxon>Streptophyta</taxon>
        <taxon>Embryophyta</taxon>
        <taxon>Tracheophyta</taxon>
        <taxon>Spermatophyta</taxon>
        <taxon>Magnoliopsida</taxon>
        <taxon>eudicotyledons</taxon>
        <taxon>Gunneridae</taxon>
        <taxon>Pentapetalae</taxon>
        <taxon>rosids</taxon>
        <taxon>fabids</taxon>
        <taxon>Fabales</taxon>
        <taxon>Fabaceae</taxon>
        <taxon>Papilionoideae</taxon>
        <taxon>50 kb inversion clade</taxon>
        <taxon>NPAAA clade</taxon>
        <taxon>indigoferoid/millettioid clade</taxon>
        <taxon>Phaseoleae</taxon>
        <taxon>Flemingia</taxon>
    </lineage>
</organism>
<protein>
    <submittedName>
        <fullName evidence="1">Uncharacterized protein</fullName>
    </submittedName>
</protein>
<dbReference type="EMBL" id="JBGMDY010000011">
    <property type="protein sequence ID" value="KAL2318078.1"/>
    <property type="molecule type" value="Genomic_DNA"/>
</dbReference>
<comment type="caution">
    <text evidence="1">The sequence shown here is derived from an EMBL/GenBank/DDBJ whole genome shotgun (WGS) entry which is preliminary data.</text>
</comment>
<proteinExistence type="predicted"/>
<sequence>MKKKMMMGFTSEDVYSLQGRLLVFTSLNLLVRCVIVKDGKNFGEGFNPKAGNLMLRSTVSNLYELPNWDSERINVEASGLQV</sequence>
<name>A0ABD1L3Y6_9FABA</name>
<dbReference type="Proteomes" id="UP001603857">
    <property type="component" value="Unassembled WGS sequence"/>
</dbReference>